<dbReference type="PANTHER" id="PTHR35791:SF1">
    <property type="entry name" value="UPF0754 MEMBRANE PROTEIN YHEB"/>
    <property type="match status" value="1"/>
</dbReference>
<keyword evidence="2" id="KW-0812">Transmembrane</keyword>
<feature type="transmembrane region" description="Helical" evidence="2">
    <location>
        <begin position="216"/>
        <end position="241"/>
    </location>
</feature>
<protein>
    <submittedName>
        <fullName evidence="3">Uncharacterized protein</fullName>
    </submittedName>
</protein>
<feature type="transmembrane region" description="Helical" evidence="2">
    <location>
        <begin position="425"/>
        <end position="448"/>
    </location>
</feature>
<evidence type="ECO:0000313" key="3">
    <source>
        <dbReference type="EMBL" id="CAK0836340.1"/>
    </source>
</evidence>
<proteinExistence type="predicted"/>
<feature type="compositionally biased region" description="Basic residues" evidence="1">
    <location>
        <begin position="489"/>
        <end position="505"/>
    </location>
</feature>
<feature type="region of interest" description="Disordered" evidence="1">
    <location>
        <begin position="483"/>
        <end position="505"/>
    </location>
</feature>
<dbReference type="Proteomes" id="UP001189429">
    <property type="component" value="Unassembled WGS sequence"/>
</dbReference>
<dbReference type="EMBL" id="CAUYUJ010013503">
    <property type="protein sequence ID" value="CAK0836340.1"/>
    <property type="molecule type" value="Genomic_DNA"/>
</dbReference>
<organism evidence="3 4">
    <name type="scientific">Prorocentrum cordatum</name>
    <dbReference type="NCBI Taxonomy" id="2364126"/>
    <lineage>
        <taxon>Eukaryota</taxon>
        <taxon>Sar</taxon>
        <taxon>Alveolata</taxon>
        <taxon>Dinophyceae</taxon>
        <taxon>Prorocentrales</taxon>
        <taxon>Prorocentraceae</taxon>
        <taxon>Prorocentrum</taxon>
    </lineage>
</organism>
<keyword evidence="4" id="KW-1185">Reference proteome</keyword>
<comment type="caution">
    <text evidence="3">The sequence shown here is derived from an EMBL/GenBank/DDBJ whole genome shotgun (WGS) entry which is preliminary data.</text>
</comment>
<keyword evidence="2" id="KW-1133">Transmembrane helix</keyword>
<evidence type="ECO:0000256" key="2">
    <source>
        <dbReference type="SAM" id="Phobius"/>
    </source>
</evidence>
<sequence length="505" mass="55331">MARAAFWGHGAAAVASPPAPLPWLQRLLPAGILVSATAVCRAFAQQFWTSPLAYSTIPVVAALVGYGTNWVGVKMIFYPIEFFGIPVRRWPQQPLGMFGWQGIVPAKTQKMSKRLVDIVTSKLLSMKEAFANLDPEELAKLLEPEVSKAIQTKAAWGEAWIAVVRPQLDRVLVDVVKKMQADIDKILDLDHVVSSAFLRDKVLLGQLFQKAGRKELAFLVDSGLTFGFFLGIIQMALWILVPNSWTLPLGGALVGYITNWVAIKLIFDPVEPVQVGPFVMQGLFEKRQPEVSIEFSEFLATRVLCSPRLIQEMCSGWYADNFRKVIASSVPGIVPQDVVEAAIASFEDLATEPEEHPVHRYVNDNLGIEETLVKRLQALTPSEFENLLHPVFEEDELTLIIAGGVLGAAAGFLQMFFGWGGPPAAGALALGLAPGAAASAGAASMLLAPLPVLARLWWVPAFTLAAARGGRVLVRRCLSRRPAVPRAPPRSRRPWTAWPRRRRPS</sequence>
<gene>
    <name evidence="3" type="ORF">PCOR1329_LOCUS32852</name>
</gene>
<dbReference type="PANTHER" id="PTHR35791">
    <property type="entry name" value="UPF0754 MEMBRANE PROTEIN YHEB"/>
    <property type="match status" value="1"/>
</dbReference>
<keyword evidence="2" id="KW-0472">Membrane</keyword>
<accession>A0ABN9SV02</accession>
<feature type="transmembrane region" description="Helical" evidence="2">
    <location>
        <begin position="397"/>
        <end position="419"/>
    </location>
</feature>
<evidence type="ECO:0000313" key="4">
    <source>
        <dbReference type="Proteomes" id="UP001189429"/>
    </source>
</evidence>
<feature type="transmembrane region" description="Helical" evidence="2">
    <location>
        <begin position="247"/>
        <end position="267"/>
    </location>
</feature>
<evidence type="ECO:0000256" key="1">
    <source>
        <dbReference type="SAM" id="MobiDB-lite"/>
    </source>
</evidence>
<reference evidence="3" key="1">
    <citation type="submission" date="2023-10" db="EMBL/GenBank/DDBJ databases">
        <authorList>
            <person name="Chen Y."/>
            <person name="Shah S."/>
            <person name="Dougan E. K."/>
            <person name="Thang M."/>
            <person name="Chan C."/>
        </authorList>
    </citation>
    <scope>NUCLEOTIDE SEQUENCE [LARGE SCALE GENOMIC DNA]</scope>
</reference>
<name>A0ABN9SV02_9DINO</name>